<feature type="domain" description="DUF4200" evidence="4">
    <location>
        <begin position="18"/>
        <end position="96"/>
    </location>
</feature>
<evidence type="ECO:0000313" key="6">
    <source>
        <dbReference type="Proteomes" id="UP000278807"/>
    </source>
</evidence>
<dbReference type="EMBL" id="UZAE01012215">
    <property type="protein sequence ID" value="VDO04046.1"/>
    <property type="molecule type" value="Genomic_DNA"/>
</dbReference>
<dbReference type="OrthoDB" id="2134857at2759"/>
<feature type="region of interest" description="Disordered" evidence="3">
    <location>
        <begin position="257"/>
        <end position="276"/>
    </location>
</feature>
<dbReference type="WBParaSite" id="HNAJ_0000818401-mRNA-1">
    <property type="protein sequence ID" value="HNAJ_0000818401-mRNA-1"/>
    <property type="gene ID" value="HNAJ_0000818401"/>
</dbReference>
<dbReference type="PANTHER" id="PTHR21683">
    <property type="entry name" value="COILED-COIL DOMAIN-CONTAINING PROTEIN 42 LIKE-2-LIKE-RELATED"/>
    <property type="match status" value="1"/>
</dbReference>
<dbReference type="Proteomes" id="UP000278807">
    <property type="component" value="Unassembled WGS sequence"/>
</dbReference>
<dbReference type="GO" id="GO:0005856">
    <property type="term" value="C:cytoskeleton"/>
    <property type="evidence" value="ECO:0007669"/>
    <property type="project" value="UniProtKB-ARBA"/>
</dbReference>
<reference evidence="7" key="1">
    <citation type="submission" date="2017-02" db="UniProtKB">
        <authorList>
            <consortium name="WormBaseParasite"/>
        </authorList>
    </citation>
    <scope>IDENTIFICATION</scope>
</reference>
<feature type="compositionally biased region" description="Basic and acidic residues" evidence="3">
    <location>
        <begin position="267"/>
        <end position="276"/>
    </location>
</feature>
<dbReference type="PANTHER" id="PTHR21683:SF18">
    <property type="entry name" value="COILED-COIL DOMAIN-CONTAINING PROTEIN 42 HOMOLOG"/>
    <property type="match status" value="1"/>
</dbReference>
<evidence type="ECO:0000256" key="2">
    <source>
        <dbReference type="SAM" id="Coils"/>
    </source>
</evidence>
<name>A0A0R3TLP7_RODNA</name>
<dbReference type="InterPro" id="IPR051147">
    <property type="entry name" value="CFAP_domain-containing"/>
</dbReference>
<dbReference type="InterPro" id="IPR025252">
    <property type="entry name" value="DUF4200"/>
</dbReference>
<reference evidence="5 6" key="2">
    <citation type="submission" date="2018-11" db="EMBL/GenBank/DDBJ databases">
        <authorList>
            <consortium name="Pathogen Informatics"/>
        </authorList>
    </citation>
    <scope>NUCLEOTIDE SEQUENCE [LARGE SCALE GENOMIC DNA]</scope>
</reference>
<dbReference type="AlphaFoldDB" id="A0A0R3TLP7"/>
<evidence type="ECO:0000313" key="7">
    <source>
        <dbReference type="WBParaSite" id="HNAJ_0000818401-mRNA-1"/>
    </source>
</evidence>
<evidence type="ECO:0000313" key="5">
    <source>
        <dbReference type="EMBL" id="VDO04046.1"/>
    </source>
</evidence>
<evidence type="ECO:0000256" key="1">
    <source>
        <dbReference type="ARBA" id="ARBA00023054"/>
    </source>
</evidence>
<proteinExistence type="predicted"/>
<evidence type="ECO:0000259" key="4">
    <source>
        <dbReference type="Pfam" id="PF13863"/>
    </source>
</evidence>
<feature type="coiled-coil region" evidence="2">
    <location>
        <begin position="126"/>
        <end position="153"/>
    </location>
</feature>
<gene>
    <name evidence="5" type="ORF">HNAJ_LOCUS8180</name>
</gene>
<evidence type="ECO:0000256" key="3">
    <source>
        <dbReference type="SAM" id="MobiDB-lite"/>
    </source>
</evidence>
<accession>A0A0R3TLP7</accession>
<sequence length="276" mass="32821">MENKKKRQDIAVMQRERGREREFCDQVKRFEGFILENEAKEERTDEKFFEELKLKEEDVKEFEKLKQQYTEIIPKLGDMEEKVDKYSICESYLLQIASLLPPDYIKMADDAPMGIIMRYNTLADTYRSLLDEMKAKSAQIRDLNSQLQSLREEHANRVLTVNSRLADLYKEHAINDEIVQQSNQNFYQDIKQIRNGMELFGTVIRSIYNLVGKCRWPYTWNSKEEDTLSVKLNRIEEYINTMRMILAELNENEDEWGIKNPTPFTTTDKEVDVTRQ</sequence>
<keyword evidence="6" id="KW-1185">Reference proteome</keyword>
<dbReference type="STRING" id="102285.A0A0R3TLP7"/>
<keyword evidence="1 2" id="KW-0175">Coiled coil</keyword>
<protein>
    <submittedName>
        <fullName evidence="7">DUF4200 domain-containing protein</fullName>
    </submittedName>
</protein>
<organism evidence="7">
    <name type="scientific">Rodentolepis nana</name>
    <name type="common">Dwarf tapeworm</name>
    <name type="synonym">Hymenolepis nana</name>
    <dbReference type="NCBI Taxonomy" id="102285"/>
    <lineage>
        <taxon>Eukaryota</taxon>
        <taxon>Metazoa</taxon>
        <taxon>Spiralia</taxon>
        <taxon>Lophotrochozoa</taxon>
        <taxon>Platyhelminthes</taxon>
        <taxon>Cestoda</taxon>
        <taxon>Eucestoda</taxon>
        <taxon>Cyclophyllidea</taxon>
        <taxon>Hymenolepididae</taxon>
        <taxon>Rodentolepis</taxon>
    </lineage>
</organism>
<dbReference type="Pfam" id="PF13863">
    <property type="entry name" value="DUF4200"/>
    <property type="match status" value="1"/>
</dbReference>